<evidence type="ECO:0000259" key="2">
    <source>
        <dbReference type="Pfam" id="PF06985"/>
    </source>
</evidence>
<feature type="compositionally biased region" description="Polar residues" evidence="1">
    <location>
        <begin position="1"/>
        <end position="13"/>
    </location>
</feature>
<comment type="caution">
    <text evidence="3">The sequence shown here is derived from an EMBL/GenBank/DDBJ whole genome shotgun (WGS) entry which is preliminary data.</text>
</comment>
<gene>
    <name evidence="3" type="ORF">FBEOM_8627</name>
</gene>
<organism evidence="3 4">
    <name type="scientific">Fusarium beomiforme</name>
    <dbReference type="NCBI Taxonomy" id="44412"/>
    <lineage>
        <taxon>Eukaryota</taxon>
        <taxon>Fungi</taxon>
        <taxon>Dikarya</taxon>
        <taxon>Ascomycota</taxon>
        <taxon>Pezizomycotina</taxon>
        <taxon>Sordariomycetes</taxon>
        <taxon>Hypocreomycetidae</taxon>
        <taxon>Hypocreales</taxon>
        <taxon>Nectriaceae</taxon>
        <taxon>Fusarium</taxon>
        <taxon>Fusarium burgessii species complex</taxon>
    </lineage>
</organism>
<keyword evidence="4" id="KW-1185">Reference proteome</keyword>
<dbReference type="EMBL" id="PVQB02000408">
    <property type="protein sequence ID" value="KAF4337486.1"/>
    <property type="molecule type" value="Genomic_DNA"/>
</dbReference>
<dbReference type="PANTHER" id="PTHR24148:SF64">
    <property type="entry name" value="HETEROKARYON INCOMPATIBILITY DOMAIN-CONTAINING PROTEIN"/>
    <property type="match status" value="1"/>
</dbReference>
<proteinExistence type="predicted"/>
<sequence length="387" mass="43783">MSYNGGESSQSGITLMPLPTGQDKHLQFPDSVISDSEDDQPFVRPRSETLYDKLPLNSPSAVRVLDLQDCPTQEDEPLTATMRVVDLDTRPFFTALSYVWGEWSTPADMIYCNGHGVRVTKNCLSALRHLNKLGPITIWIDAICINQNNPDDKNKQIPLMATIYSSLGAHSVYVWLGEGTKNTAKAMDYLACGCLPFRFLITKKDGLSWGGSIPTGISMSLRLGLHLYLRCLTWRFNPCNQALQELLDRPWIKRVWTMQEALLAERLILVCGHRAISFHALLYSMEFMAFFRGKELALQFPSALHRWHRLINVVLVIAALSSRPKHQHEPVYPYREAEALLLEIQDRRSLYAKDKYFTTSSLLKQGQLGHLALHFTSENAQSAIMGD</sequence>
<name>A0A9P5AF74_9HYPO</name>
<dbReference type="Pfam" id="PF06985">
    <property type="entry name" value="HET"/>
    <property type="match status" value="1"/>
</dbReference>
<evidence type="ECO:0000256" key="1">
    <source>
        <dbReference type="SAM" id="MobiDB-lite"/>
    </source>
</evidence>
<dbReference type="InterPro" id="IPR010730">
    <property type="entry name" value="HET"/>
</dbReference>
<dbReference type="Proteomes" id="UP000730481">
    <property type="component" value="Unassembled WGS sequence"/>
</dbReference>
<accession>A0A9P5AF74</accession>
<dbReference type="InterPro" id="IPR052895">
    <property type="entry name" value="HetReg/Transcr_Mod"/>
</dbReference>
<evidence type="ECO:0000313" key="3">
    <source>
        <dbReference type="EMBL" id="KAF4337486.1"/>
    </source>
</evidence>
<feature type="domain" description="Heterokaryon incompatibility" evidence="2">
    <location>
        <begin position="93"/>
        <end position="260"/>
    </location>
</feature>
<dbReference type="AlphaFoldDB" id="A0A9P5AF74"/>
<evidence type="ECO:0000313" key="4">
    <source>
        <dbReference type="Proteomes" id="UP000730481"/>
    </source>
</evidence>
<reference evidence="3" key="1">
    <citation type="journal article" date="2017" name="Mycologia">
        <title>Fusarium algeriense, sp. nov., a novel toxigenic crown rot pathogen of durum wheat from Algeria is nested in the Fusarium burgessii species complex.</title>
        <authorList>
            <person name="Laraba I."/>
            <person name="Keddad A."/>
            <person name="Boureghda H."/>
            <person name="Abdallah N."/>
            <person name="Vaughan M.M."/>
            <person name="Proctor R.H."/>
            <person name="Busman M."/>
            <person name="O'Donnell K."/>
        </authorList>
    </citation>
    <scope>NUCLEOTIDE SEQUENCE</scope>
    <source>
        <strain evidence="3">NRRL 25174</strain>
    </source>
</reference>
<dbReference type="OrthoDB" id="2157530at2759"/>
<protein>
    <submittedName>
        <fullName evidence="3">Heterokaryon incompatibility 6 OR allele</fullName>
    </submittedName>
</protein>
<dbReference type="PANTHER" id="PTHR24148">
    <property type="entry name" value="ANKYRIN REPEAT DOMAIN-CONTAINING PROTEIN 39 HOMOLOG-RELATED"/>
    <property type="match status" value="1"/>
</dbReference>
<feature type="region of interest" description="Disordered" evidence="1">
    <location>
        <begin position="1"/>
        <end position="43"/>
    </location>
</feature>
<reference evidence="3" key="2">
    <citation type="submission" date="2020-02" db="EMBL/GenBank/DDBJ databases">
        <title>Identification and distribution of gene clusters putatively required for synthesis of sphingolipid metabolism inhibitors in phylogenetically diverse species of the filamentous fungus Fusarium.</title>
        <authorList>
            <person name="Kim H.-S."/>
            <person name="Busman M."/>
            <person name="Brown D.W."/>
            <person name="Divon H."/>
            <person name="Uhlig S."/>
            <person name="Proctor R.H."/>
        </authorList>
    </citation>
    <scope>NUCLEOTIDE SEQUENCE</scope>
    <source>
        <strain evidence="3">NRRL 25174</strain>
    </source>
</reference>